<proteinExistence type="inferred from homology"/>
<dbReference type="InterPro" id="IPR027640">
    <property type="entry name" value="Kinesin-like_fam"/>
</dbReference>
<evidence type="ECO:0000256" key="2">
    <source>
        <dbReference type="SAM" id="Coils"/>
    </source>
</evidence>
<evidence type="ECO:0000256" key="3">
    <source>
        <dbReference type="SAM" id="MobiDB-lite"/>
    </source>
</evidence>
<name>A0AAD2G7S4_9STRA</name>
<dbReference type="InterPro" id="IPR001752">
    <property type="entry name" value="Kinesin_motor_dom"/>
</dbReference>
<evidence type="ECO:0000313" key="6">
    <source>
        <dbReference type="Proteomes" id="UP001295423"/>
    </source>
</evidence>
<organism evidence="5 6">
    <name type="scientific">Cylindrotheca closterium</name>
    <dbReference type="NCBI Taxonomy" id="2856"/>
    <lineage>
        <taxon>Eukaryota</taxon>
        <taxon>Sar</taxon>
        <taxon>Stramenopiles</taxon>
        <taxon>Ochrophyta</taxon>
        <taxon>Bacillariophyta</taxon>
        <taxon>Bacillariophyceae</taxon>
        <taxon>Bacillariophycidae</taxon>
        <taxon>Bacillariales</taxon>
        <taxon>Bacillariaceae</taxon>
        <taxon>Cylindrotheca</taxon>
    </lineage>
</organism>
<reference evidence="5" key="1">
    <citation type="submission" date="2023-08" db="EMBL/GenBank/DDBJ databases">
        <authorList>
            <person name="Audoor S."/>
            <person name="Bilcke G."/>
        </authorList>
    </citation>
    <scope>NUCLEOTIDE SEQUENCE</scope>
</reference>
<dbReference type="Gene3D" id="3.40.850.10">
    <property type="entry name" value="Kinesin motor domain"/>
    <property type="match status" value="1"/>
</dbReference>
<dbReference type="GO" id="GO:0008017">
    <property type="term" value="F:microtubule binding"/>
    <property type="evidence" value="ECO:0007669"/>
    <property type="project" value="InterPro"/>
</dbReference>
<dbReference type="AlphaFoldDB" id="A0AAD2G7S4"/>
<dbReference type="InterPro" id="IPR036961">
    <property type="entry name" value="Kinesin_motor_dom_sf"/>
</dbReference>
<evidence type="ECO:0000313" key="5">
    <source>
        <dbReference type="EMBL" id="CAJ1965851.1"/>
    </source>
</evidence>
<feature type="compositionally biased region" description="Polar residues" evidence="3">
    <location>
        <begin position="195"/>
        <end position="204"/>
    </location>
</feature>
<feature type="compositionally biased region" description="Basic and acidic residues" evidence="3">
    <location>
        <begin position="143"/>
        <end position="154"/>
    </location>
</feature>
<keyword evidence="1" id="KW-0547">Nucleotide-binding</keyword>
<feature type="binding site" evidence="1">
    <location>
        <begin position="588"/>
        <end position="595"/>
    </location>
    <ligand>
        <name>ATP</name>
        <dbReference type="ChEBI" id="CHEBI:30616"/>
    </ligand>
</feature>
<dbReference type="GO" id="GO:0007018">
    <property type="term" value="P:microtubule-based movement"/>
    <property type="evidence" value="ECO:0007669"/>
    <property type="project" value="InterPro"/>
</dbReference>
<gene>
    <name evidence="5" type="ORF">CYCCA115_LOCUS21441</name>
</gene>
<sequence>MSPFHDKTTTAHGVFRDGSSRYNTLQTGRETPHKRVKSGADGNNENPAALSSQLLIGRTTPQSLIRTYSEPNGWNGGDTIREPSPARDRRAMLEDWRRRKGRHVTGTDSTSRKRVKRMPSSCRAGYHNRNDLQDTHSSTLQNKSHDDRDEENPIRKYLVSCATPGQGKLGSARRSSLMEKSVLSSTPEVHKKGTHPSSSNSAQVDTIDDAGFQSQMERMKRRLEQLEKEKMDLSMSKAPLEARIRQKEDAWMKERARLMQEVQCSRLSLRQADDKYCDLQVQYDQAHDERIQLRQELRKVSSSRQNSKDIGLWSRKIQNDQDLWDLKEKLRASDEELKSTRLAKTSLEKELHATKIELDCLERNNNKMQAEYDEIAAQTSDNRDAEIKLQVLTEEHMATSAALNAVYAELDATKARAEATISEKDETLRKEIEQLRFDLSVMKTRANKVQLDLNKSIQNAEDEDEAVLRARIEERDQRIIELEAELLKGEKVRRHMHNCIQELRGNIRVFVRTRPFLPGDEQDKNSPINITPDGESMSIIDRRSGKPLIFHFDKVFLPSAGQETVFQEVSDFVQSALDGYNVCLFSYGQTGSGKTHTMQGCGNGPMRGIIPRAVEQLKGFACLHALCTKFHAWAKAFNQKR</sequence>
<keyword evidence="1" id="KW-0067">ATP-binding</keyword>
<feature type="region of interest" description="Disordered" evidence="3">
    <location>
        <begin position="1"/>
        <end position="204"/>
    </location>
</feature>
<feature type="compositionally biased region" description="Polar residues" evidence="3">
    <location>
        <begin position="20"/>
        <end position="29"/>
    </location>
</feature>
<dbReference type="SUPFAM" id="SSF52540">
    <property type="entry name" value="P-loop containing nucleoside triphosphate hydrolases"/>
    <property type="match status" value="1"/>
</dbReference>
<keyword evidence="6" id="KW-1185">Reference proteome</keyword>
<accession>A0AAD2G7S4</accession>
<feature type="coiled-coil region" evidence="2">
    <location>
        <begin position="209"/>
        <end position="243"/>
    </location>
</feature>
<dbReference type="GO" id="GO:0003777">
    <property type="term" value="F:microtubule motor activity"/>
    <property type="evidence" value="ECO:0007669"/>
    <property type="project" value="InterPro"/>
</dbReference>
<keyword evidence="2" id="KW-0175">Coiled coil</keyword>
<feature type="coiled-coil region" evidence="2">
    <location>
        <begin position="330"/>
        <end position="434"/>
    </location>
</feature>
<dbReference type="SMART" id="SM00129">
    <property type="entry name" value="KISc"/>
    <property type="match status" value="1"/>
</dbReference>
<feature type="compositionally biased region" description="Basic and acidic residues" evidence="3">
    <location>
        <begin position="1"/>
        <end position="19"/>
    </location>
</feature>
<feature type="compositionally biased region" description="Polar residues" evidence="3">
    <location>
        <begin position="41"/>
        <end position="72"/>
    </location>
</feature>
<comment type="similarity">
    <text evidence="1">Belongs to the TRAFAC class myosin-kinesin ATPase superfamily. Kinesin family.</text>
</comment>
<dbReference type="Proteomes" id="UP001295423">
    <property type="component" value="Unassembled WGS sequence"/>
</dbReference>
<dbReference type="PROSITE" id="PS50067">
    <property type="entry name" value="KINESIN_MOTOR_2"/>
    <property type="match status" value="1"/>
</dbReference>
<dbReference type="InterPro" id="IPR031852">
    <property type="entry name" value="Vik1/Cik1_MT-bd"/>
</dbReference>
<feature type="domain" description="Kinesin motor" evidence="4">
    <location>
        <begin position="506"/>
        <end position="641"/>
    </location>
</feature>
<comment type="caution">
    <text evidence="5">The sequence shown here is derived from an EMBL/GenBank/DDBJ whole genome shotgun (WGS) entry which is preliminary data.</text>
</comment>
<dbReference type="EMBL" id="CAKOGP040002229">
    <property type="protein sequence ID" value="CAJ1965851.1"/>
    <property type="molecule type" value="Genomic_DNA"/>
</dbReference>
<feature type="compositionally biased region" description="Basic and acidic residues" evidence="3">
    <location>
        <begin position="79"/>
        <end position="97"/>
    </location>
</feature>
<dbReference type="PANTHER" id="PTHR47972">
    <property type="entry name" value="KINESIN-LIKE PROTEIN KLP-3"/>
    <property type="match status" value="1"/>
</dbReference>
<evidence type="ECO:0000259" key="4">
    <source>
        <dbReference type="PROSITE" id="PS50067"/>
    </source>
</evidence>
<dbReference type="Pfam" id="PF16796">
    <property type="entry name" value="Microtub_bd"/>
    <property type="match status" value="1"/>
</dbReference>
<dbReference type="InterPro" id="IPR027417">
    <property type="entry name" value="P-loop_NTPase"/>
</dbReference>
<keyword evidence="1" id="KW-0505">Motor protein</keyword>
<protein>
    <recommendedName>
        <fullName evidence="4">Kinesin motor domain-containing protein</fullName>
    </recommendedName>
</protein>
<dbReference type="GO" id="GO:0005524">
    <property type="term" value="F:ATP binding"/>
    <property type="evidence" value="ECO:0007669"/>
    <property type="project" value="UniProtKB-UniRule"/>
</dbReference>
<evidence type="ECO:0000256" key="1">
    <source>
        <dbReference type="PROSITE-ProRule" id="PRU00283"/>
    </source>
</evidence>